<evidence type="ECO:0000313" key="1">
    <source>
        <dbReference type="EMBL" id="KKM75070.1"/>
    </source>
</evidence>
<comment type="caution">
    <text evidence="1">The sequence shown here is derived from an EMBL/GenBank/DDBJ whole genome shotgun (WGS) entry which is preliminary data.</text>
</comment>
<dbReference type="Gene3D" id="3.40.50.300">
    <property type="entry name" value="P-loop containing nucleotide triphosphate hydrolases"/>
    <property type="match status" value="1"/>
</dbReference>
<proteinExistence type="predicted"/>
<dbReference type="InterPro" id="IPR027417">
    <property type="entry name" value="P-loop_NTPase"/>
</dbReference>
<dbReference type="AlphaFoldDB" id="A0A0F9MEL1"/>
<evidence type="ECO:0008006" key="2">
    <source>
        <dbReference type="Google" id="ProtNLM"/>
    </source>
</evidence>
<accession>A0A0F9MEL1</accession>
<dbReference type="Gene3D" id="3.30.420.280">
    <property type="match status" value="1"/>
</dbReference>
<gene>
    <name evidence="1" type="ORF">LCGC14_1393940</name>
</gene>
<reference evidence="1" key="1">
    <citation type="journal article" date="2015" name="Nature">
        <title>Complex archaea that bridge the gap between prokaryotes and eukaryotes.</title>
        <authorList>
            <person name="Spang A."/>
            <person name="Saw J.H."/>
            <person name="Jorgensen S.L."/>
            <person name="Zaremba-Niedzwiedzka K."/>
            <person name="Martijn J."/>
            <person name="Lind A.E."/>
            <person name="van Eijk R."/>
            <person name="Schleper C."/>
            <person name="Guy L."/>
            <person name="Ettema T.J."/>
        </authorList>
    </citation>
    <scope>NUCLEOTIDE SEQUENCE</scope>
</reference>
<organism evidence="1">
    <name type="scientific">marine sediment metagenome</name>
    <dbReference type="NCBI Taxonomy" id="412755"/>
    <lineage>
        <taxon>unclassified sequences</taxon>
        <taxon>metagenomes</taxon>
        <taxon>ecological metagenomes</taxon>
    </lineage>
</organism>
<dbReference type="EMBL" id="LAZR01009038">
    <property type="protein sequence ID" value="KKM75070.1"/>
    <property type="molecule type" value="Genomic_DNA"/>
</dbReference>
<sequence>MPEVAAAERVTPPLREIVKIKGQDCLLLRPHEGQRRVRDSTARFVFMLAGTRGGKTSWGPHWLHQEMDKACKKLRNTSEGIGDFWAVTTTFDLFTNAMLPEIRTVFSELLGIGKYWSGRRVIELTENLVPGGRFWAKNADDKMFGRIVLRSAEALIGLEGAEVKAAWLDEVGQDDFTLQAWEAILRRLSITKGRVLGTTTLYNYGWLKREIYDKWQAGDPDYDVIQFDSTVNPAFPLDEYERARRSLPAWKFNMLYRGLFAKPVGLVYDSFDERECVIDSFIIPDNWLWHVGHDFGTANPAALCYAQDPATGMFYLVHEYLPGSMAVGDQVEYLKALLRGRNIVHRSGGSHQEEDSRQNYTQHGWHITEPSVNSVEVGIERVYAFHKRNAIKVFRDCRHYLDEKTSYSYKLVPSEGYSVTNEIENKSRYHLMDCERYALCGFSPDLAFGKGPTVRITNRF</sequence>
<name>A0A0F9MEL1_9ZZZZ</name>
<protein>
    <recommendedName>
        <fullName evidence="2">Phage terminase large subunit N-terminal domain-containing protein</fullName>
    </recommendedName>
</protein>